<keyword evidence="3" id="KW-1185">Reference proteome</keyword>
<reference evidence="2 3" key="1">
    <citation type="journal article" date="2017" name="Nat. Ecol. Evol.">
        <title>Scallop genome provides insights into evolution of bilaterian karyotype and development.</title>
        <authorList>
            <person name="Wang S."/>
            <person name="Zhang J."/>
            <person name="Jiao W."/>
            <person name="Li J."/>
            <person name="Xun X."/>
            <person name="Sun Y."/>
            <person name="Guo X."/>
            <person name="Huan P."/>
            <person name="Dong B."/>
            <person name="Zhang L."/>
            <person name="Hu X."/>
            <person name="Sun X."/>
            <person name="Wang J."/>
            <person name="Zhao C."/>
            <person name="Wang Y."/>
            <person name="Wang D."/>
            <person name="Huang X."/>
            <person name="Wang R."/>
            <person name="Lv J."/>
            <person name="Li Y."/>
            <person name="Zhang Z."/>
            <person name="Liu B."/>
            <person name="Lu W."/>
            <person name="Hui Y."/>
            <person name="Liang J."/>
            <person name="Zhou Z."/>
            <person name="Hou R."/>
            <person name="Li X."/>
            <person name="Liu Y."/>
            <person name="Li H."/>
            <person name="Ning X."/>
            <person name="Lin Y."/>
            <person name="Zhao L."/>
            <person name="Xing Q."/>
            <person name="Dou J."/>
            <person name="Li Y."/>
            <person name="Mao J."/>
            <person name="Guo H."/>
            <person name="Dou H."/>
            <person name="Li T."/>
            <person name="Mu C."/>
            <person name="Jiang W."/>
            <person name="Fu Q."/>
            <person name="Fu X."/>
            <person name="Miao Y."/>
            <person name="Liu J."/>
            <person name="Yu Q."/>
            <person name="Li R."/>
            <person name="Liao H."/>
            <person name="Li X."/>
            <person name="Kong Y."/>
            <person name="Jiang Z."/>
            <person name="Chourrout D."/>
            <person name="Li R."/>
            <person name="Bao Z."/>
        </authorList>
    </citation>
    <scope>NUCLEOTIDE SEQUENCE [LARGE SCALE GENOMIC DNA]</scope>
    <source>
        <strain evidence="2 3">PY_sf001</strain>
    </source>
</reference>
<dbReference type="SUPFAM" id="SSF52266">
    <property type="entry name" value="SGNH hydrolase"/>
    <property type="match status" value="1"/>
</dbReference>
<sequence>MRMVFNNPSTKLIYSQIKKMKKTALVLGHSFTRRLAEWAEKEDVQASPRFNLHVFGVGGRRIRCTLTKDTDIIRRLTPDIVFLQVGSNDTKSVAEELSDFATYIRMLGVQHVIVGSLFPRPRPRQMTQGEYHKKRRKINHILKMTSNQGIFTFWNHAFMKNKFISHDEVHLNSAGNRKFYFSIQTAIHRCL</sequence>
<dbReference type="Proteomes" id="UP000242188">
    <property type="component" value="Unassembled WGS sequence"/>
</dbReference>
<name>A0A210PI06_MIZYE</name>
<dbReference type="AlphaFoldDB" id="A0A210PI06"/>
<proteinExistence type="predicted"/>
<accession>A0A210PI06</accession>
<evidence type="ECO:0000313" key="3">
    <source>
        <dbReference type="Proteomes" id="UP000242188"/>
    </source>
</evidence>
<evidence type="ECO:0000313" key="2">
    <source>
        <dbReference type="EMBL" id="OWF36107.1"/>
    </source>
</evidence>
<protein>
    <recommendedName>
        <fullName evidence="1">SGNH hydrolase-type esterase domain-containing protein</fullName>
    </recommendedName>
</protein>
<dbReference type="EMBL" id="NEDP02076676">
    <property type="protein sequence ID" value="OWF36107.1"/>
    <property type="molecule type" value="Genomic_DNA"/>
</dbReference>
<organism evidence="2 3">
    <name type="scientific">Mizuhopecten yessoensis</name>
    <name type="common">Japanese scallop</name>
    <name type="synonym">Patinopecten yessoensis</name>
    <dbReference type="NCBI Taxonomy" id="6573"/>
    <lineage>
        <taxon>Eukaryota</taxon>
        <taxon>Metazoa</taxon>
        <taxon>Spiralia</taxon>
        <taxon>Lophotrochozoa</taxon>
        <taxon>Mollusca</taxon>
        <taxon>Bivalvia</taxon>
        <taxon>Autobranchia</taxon>
        <taxon>Pteriomorphia</taxon>
        <taxon>Pectinida</taxon>
        <taxon>Pectinoidea</taxon>
        <taxon>Pectinidae</taxon>
        <taxon>Mizuhopecten</taxon>
    </lineage>
</organism>
<dbReference type="Pfam" id="PF13472">
    <property type="entry name" value="Lipase_GDSL_2"/>
    <property type="match status" value="1"/>
</dbReference>
<gene>
    <name evidence="2" type="ORF">KP79_PYT08467</name>
</gene>
<comment type="caution">
    <text evidence="2">The sequence shown here is derived from an EMBL/GenBank/DDBJ whole genome shotgun (WGS) entry which is preliminary data.</text>
</comment>
<evidence type="ECO:0000259" key="1">
    <source>
        <dbReference type="Pfam" id="PF13472"/>
    </source>
</evidence>
<dbReference type="InterPro" id="IPR036514">
    <property type="entry name" value="SGNH_hydro_sf"/>
</dbReference>
<dbReference type="Gene3D" id="3.40.50.1110">
    <property type="entry name" value="SGNH hydrolase"/>
    <property type="match status" value="1"/>
</dbReference>
<dbReference type="InterPro" id="IPR013830">
    <property type="entry name" value="SGNH_hydro"/>
</dbReference>
<feature type="domain" description="SGNH hydrolase-type esterase" evidence="1">
    <location>
        <begin position="43"/>
        <end position="177"/>
    </location>
</feature>